<proteinExistence type="inferred from homology"/>
<dbReference type="GO" id="GO:0008855">
    <property type="term" value="F:exodeoxyribonuclease VII activity"/>
    <property type="evidence" value="ECO:0007669"/>
    <property type="project" value="UniProtKB-UniRule"/>
</dbReference>
<accession>A0A7C4ATC1</accession>
<dbReference type="InterPro" id="IPR037004">
    <property type="entry name" value="Exonuc_VII_ssu_sf"/>
</dbReference>
<comment type="catalytic activity">
    <reaction evidence="6">
        <text>Exonucleolytic cleavage in either 5'- to 3'- or 3'- to 5'-direction to yield nucleoside 5'-phosphates.</text>
        <dbReference type="EC" id="3.1.11.6"/>
    </reaction>
</comment>
<organism evidence="7">
    <name type="scientific">Desulfomonile tiedjei</name>
    <dbReference type="NCBI Taxonomy" id="2358"/>
    <lineage>
        <taxon>Bacteria</taxon>
        <taxon>Pseudomonadati</taxon>
        <taxon>Thermodesulfobacteriota</taxon>
        <taxon>Desulfomonilia</taxon>
        <taxon>Desulfomonilales</taxon>
        <taxon>Desulfomonilaceae</taxon>
        <taxon>Desulfomonile</taxon>
    </lineage>
</organism>
<dbReference type="PIRSF" id="PIRSF006488">
    <property type="entry name" value="Exonuc_VII_S"/>
    <property type="match status" value="1"/>
</dbReference>
<evidence type="ECO:0000256" key="4">
    <source>
        <dbReference type="ARBA" id="ARBA00022801"/>
    </source>
</evidence>
<keyword evidence="4 6" id="KW-0378">Hydrolase</keyword>
<name>A0A7C4ATC1_9BACT</name>
<comment type="function">
    <text evidence="6">Bidirectionally degrades single-stranded DNA into large acid-insoluble oligonucleotides, which are then degraded further into small acid-soluble oligonucleotides.</text>
</comment>
<dbReference type="NCBIfam" id="TIGR01280">
    <property type="entry name" value="xseB"/>
    <property type="match status" value="1"/>
</dbReference>
<dbReference type="Pfam" id="PF02609">
    <property type="entry name" value="Exonuc_VII_S"/>
    <property type="match status" value="1"/>
</dbReference>
<dbReference type="EC" id="3.1.11.6" evidence="6"/>
<evidence type="ECO:0000256" key="2">
    <source>
        <dbReference type="ARBA" id="ARBA00022490"/>
    </source>
</evidence>
<comment type="subunit">
    <text evidence="6">Heterooligomer composed of large and small subunits.</text>
</comment>
<evidence type="ECO:0000313" key="7">
    <source>
        <dbReference type="EMBL" id="HGH62181.1"/>
    </source>
</evidence>
<dbReference type="GO" id="GO:0005829">
    <property type="term" value="C:cytosol"/>
    <property type="evidence" value="ECO:0007669"/>
    <property type="project" value="TreeGrafter"/>
</dbReference>
<dbReference type="AlphaFoldDB" id="A0A7C4ATC1"/>
<dbReference type="PANTHER" id="PTHR34137">
    <property type="entry name" value="EXODEOXYRIBONUCLEASE 7 SMALL SUBUNIT"/>
    <property type="match status" value="1"/>
</dbReference>
<dbReference type="InterPro" id="IPR003761">
    <property type="entry name" value="Exonuc_VII_S"/>
</dbReference>
<sequence length="81" mass="9149">MTKAQSDDNAGSERFDAYLDKLRAIVEKMEQGGVGLEESLKLFEEGIQVSRRLFGILNEVEGKVEQLLSTMEKTPINKEME</sequence>
<comment type="similarity">
    <text evidence="1 6">Belongs to the XseB family.</text>
</comment>
<reference evidence="7" key="1">
    <citation type="journal article" date="2020" name="mSystems">
        <title>Genome- and Community-Level Interaction Insights into Carbon Utilization and Element Cycling Functions of Hydrothermarchaeota in Hydrothermal Sediment.</title>
        <authorList>
            <person name="Zhou Z."/>
            <person name="Liu Y."/>
            <person name="Xu W."/>
            <person name="Pan J."/>
            <person name="Luo Z.H."/>
            <person name="Li M."/>
        </authorList>
    </citation>
    <scope>NUCLEOTIDE SEQUENCE [LARGE SCALE GENOMIC DNA]</scope>
    <source>
        <strain evidence="7">SpSt-769</strain>
    </source>
</reference>
<evidence type="ECO:0000256" key="3">
    <source>
        <dbReference type="ARBA" id="ARBA00022722"/>
    </source>
</evidence>
<dbReference type="Gene3D" id="1.10.287.1040">
    <property type="entry name" value="Exonuclease VII, small subunit"/>
    <property type="match status" value="1"/>
</dbReference>
<keyword evidence="3 6" id="KW-0540">Nuclease</keyword>
<dbReference type="HAMAP" id="MF_00337">
    <property type="entry name" value="Exonuc_7_S"/>
    <property type="match status" value="1"/>
</dbReference>
<keyword evidence="5 6" id="KW-0269">Exonuclease</keyword>
<evidence type="ECO:0000256" key="1">
    <source>
        <dbReference type="ARBA" id="ARBA00009998"/>
    </source>
</evidence>
<keyword evidence="2 6" id="KW-0963">Cytoplasm</keyword>
<comment type="caution">
    <text evidence="7">The sequence shown here is derived from an EMBL/GenBank/DDBJ whole genome shotgun (WGS) entry which is preliminary data.</text>
</comment>
<dbReference type="GO" id="GO:0006308">
    <property type="term" value="P:DNA catabolic process"/>
    <property type="evidence" value="ECO:0007669"/>
    <property type="project" value="UniProtKB-UniRule"/>
</dbReference>
<dbReference type="PANTHER" id="PTHR34137:SF1">
    <property type="entry name" value="EXODEOXYRIBONUCLEASE 7 SMALL SUBUNIT"/>
    <property type="match status" value="1"/>
</dbReference>
<comment type="subcellular location">
    <subcellularLocation>
        <location evidence="6">Cytoplasm</location>
    </subcellularLocation>
</comment>
<gene>
    <name evidence="6 7" type="primary">xseB</name>
    <name evidence="7" type="ORF">ENV54_12885</name>
</gene>
<evidence type="ECO:0000256" key="6">
    <source>
        <dbReference type="HAMAP-Rule" id="MF_00337"/>
    </source>
</evidence>
<dbReference type="EMBL" id="DTGT01000420">
    <property type="protein sequence ID" value="HGH62181.1"/>
    <property type="molecule type" value="Genomic_DNA"/>
</dbReference>
<dbReference type="SUPFAM" id="SSF116842">
    <property type="entry name" value="XseB-like"/>
    <property type="match status" value="1"/>
</dbReference>
<dbReference type="GO" id="GO:0009318">
    <property type="term" value="C:exodeoxyribonuclease VII complex"/>
    <property type="evidence" value="ECO:0007669"/>
    <property type="project" value="UniProtKB-UniRule"/>
</dbReference>
<protein>
    <recommendedName>
        <fullName evidence="6">Exodeoxyribonuclease 7 small subunit</fullName>
        <ecNumber evidence="6">3.1.11.6</ecNumber>
    </recommendedName>
    <alternativeName>
        <fullName evidence="6">Exodeoxyribonuclease VII small subunit</fullName>
        <shortName evidence="6">Exonuclease VII small subunit</shortName>
    </alternativeName>
</protein>
<evidence type="ECO:0000256" key="5">
    <source>
        <dbReference type="ARBA" id="ARBA00022839"/>
    </source>
</evidence>